<name>A0AAW5R0D4_9HYPH</name>
<protein>
    <submittedName>
        <fullName evidence="1">UPF0280 family protein</fullName>
    </submittedName>
</protein>
<dbReference type="Gene3D" id="3.10.520.10">
    <property type="entry name" value="ApbE-like domains"/>
    <property type="match status" value="1"/>
</dbReference>
<dbReference type="SUPFAM" id="SSF143631">
    <property type="entry name" value="ApbE-like"/>
    <property type="match status" value="1"/>
</dbReference>
<dbReference type="EMBL" id="JALIDZ010000007">
    <property type="protein sequence ID" value="MCT8973428.1"/>
    <property type="molecule type" value="Genomic_DNA"/>
</dbReference>
<evidence type="ECO:0000313" key="1">
    <source>
        <dbReference type="EMBL" id="MCT8973428.1"/>
    </source>
</evidence>
<evidence type="ECO:0000313" key="2">
    <source>
        <dbReference type="Proteomes" id="UP001320898"/>
    </source>
</evidence>
<dbReference type="InterPro" id="IPR007183">
    <property type="entry name" value="UPF0280"/>
</dbReference>
<accession>A0AAW5R0D4</accession>
<dbReference type="Proteomes" id="UP001320898">
    <property type="component" value="Unassembled WGS sequence"/>
</dbReference>
<dbReference type="RefSeq" id="WP_261616995.1">
    <property type="nucleotide sequence ID" value="NZ_JALIDZ010000007.1"/>
</dbReference>
<dbReference type="InterPro" id="IPR003374">
    <property type="entry name" value="ApbE-like_sf"/>
</dbReference>
<proteinExistence type="predicted"/>
<dbReference type="AlphaFoldDB" id="A0AAW5R0D4"/>
<dbReference type="NCBIfam" id="NF003322">
    <property type="entry name" value="PRK04334.1-2"/>
    <property type="match status" value="1"/>
</dbReference>
<comment type="caution">
    <text evidence="1">The sequence shown here is derived from an EMBL/GenBank/DDBJ whole genome shotgun (WGS) entry which is preliminary data.</text>
</comment>
<dbReference type="PIRSF" id="PIRSF006421">
    <property type="entry name" value="UCP006421"/>
    <property type="match status" value="1"/>
</dbReference>
<gene>
    <name evidence="1" type="ORF">MUB46_16320</name>
</gene>
<keyword evidence="2" id="KW-1185">Reference proteome</keyword>
<sequence>MLADTARIQNLAGGRLHLSHGPIDVVLRAWGAPDDIGAAYRAVAARFPEILPELCGELPVLRAPLGDGPTPASPVGRRMQVACAPYAGTFVTPMAAVAGSVADELLATMLGAAPLTRAFVNDGGDIAVHCAPGTDGATTLDVGVAGDFGRGILPGVNGVVRIGAGDGVGGIATSGAHGRSRSLGIADSVTVLARDAAGADVAATLIANAVDLDHPAVQRLPACELDPDSDLGDRLVTVAVGDLPRAAIRAALESGLARARDYRTRGLIVDAALMLRGEAIALNEGHLRAIQGRAA</sequence>
<reference evidence="1 2" key="1">
    <citation type="submission" date="2022-04" db="EMBL/GenBank/DDBJ databases">
        <authorList>
            <person name="Ye Y.-Q."/>
            <person name="Du Z.-J."/>
        </authorList>
    </citation>
    <scope>NUCLEOTIDE SEQUENCE [LARGE SCALE GENOMIC DNA]</scope>
    <source>
        <strain evidence="1 2">A6E488</strain>
    </source>
</reference>
<organism evidence="1 2">
    <name type="scientific">Microbaculum marinisediminis</name>
    <dbReference type="NCBI Taxonomy" id="2931392"/>
    <lineage>
        <taxon>Bacteria</taxon>
        <taxon>Pseudomonadati</taxon>
        <taxon>Pseudomonadota</taxon>
        <taxon>Alphaproteobacteria</taxon>
        <taxon>Hyphomicrobiales</taxon>
        <taxon>Tepidamorphaceae</taxon>
        <taxon>Microbaculum</taxon>
    </lineage>
</organism>